<dbReference type="AlphaFoldDB" id="A0A852X7G8"/>
<dbReference type="GO" id="GO:0016853">
    <property type="term" value="F:isomerase activity"/>
    <property type="evidence" value="ECO:0007669"/>
    <property type="project" value="UniProtKB-KW"/>
</dbReference>
<protein>
    <submittedName>
        <fullName evidence="3">2-(1,2-epoxy-1,2-dihydrophenyl)acetyl-CoA isomerase</fullName>
        <ecNumber evidence="3">5.3.3.18</ecNumber>
    </submittedName>
</protein>
<evidence type="ECO:0000256" key="2">
    <source>
        <dbReference type="RuleBase" id="RU003707"/>
    </source>
</evidence>
<dbReference type="PANTHER" id="PTHR43459:SF1">
    <property type="entry name" value="EG:BACN32G11.4 PROTEIN"/>
    <property type="match status" value="1"/>
</dbReference>
<organism evidence="3 4">
    <name type="scientific">Janibacter alkaliphilus</name>
    <dbReference type="NCBI Taxonomy" id="1069963"/>
    <lineage>
        <taxon>Bacteria</taxon>
        <taxon>Bacillati</taxon>
        <taxon>Actinomycetota</taxon>
        <taxon>Actinomycetes</taxon>
        <taxon>Micrococcales</taxon>
        <taxon>Intrasporangiaceae</taxon>
        <taxon>Janibacter</taxon>
    </lineage>
</organism>
<gene>
    <name evidence="3" type="ORF">BJY28_000683</name>
</gene>
<reference evidence="3 4" key="1">
    <citation type="submission" date="2020-07" db="EMBL/GenBank/DDBJ databases">
        <title>Sequencing the genomes of 1000 actinobacteria strains.</title>
        <authorList>
            <person name="Klenk H.-P."/>
        </authorList>
    </citation>
    <scope>NUCLEOTIDE SEQUENCE [LARGE SCALE GENOMIC DNA]</scope>
    <source>
        <strain evidence="3 4">DSM 24723</strain>
    </source>
</reference>
<dbReference type="InterPro" id="IPR014748">
    <property type="entry name" value="Enoyl-CoA_hydra_C"/>
</dbReference>
<comment type="caution">
    <text evidence="3">The sequence shown here is derived from an EMBL/GenBank/DDBJ whole genome shotgun (WGS) entry which is preliminary data.</text>
</comment>
<dbReference type="EC" id="5.3.3.18" evidence="3"/>
<dbReference type="Pfam" id="PF00378">
    <property type="entry name" value="ECH_1"/>
    <property type="match status" value="1"/>
</dbReference>
<evidence type="ECO:0000313" key="4">
    <source>
        <dbReference type="Proteomes" id="UP000592181"/>
    </source>
</evidence>
<accession>A0A852X7G8</accession>
<proteinExistence type="inferred from homology"/>
<dbReference type="RefSeq" id="WP_179461764.1">
    <property type="nucleotide sequence ID" value="NZ_JACBZX010000001.1"/>
</dbReference>
<comment type="similarity">
    <text evidence="1 2">Belongs to the enoyl-CoA hydratase/isomerase family.</text>
</comment>
<evidence type="ECO:0000313" key="3">
    <source>
        <dbReference type="EMBL" id="NYG36214.1"/>
    </source>
</evidence>
<keyword evidence="4" id="KW-1185">Reference proteome</keyword>
<evidence type="ECO:0000256" key="1">
    <source>
        <dbReference type="ARBA" id="ARBA00005254"/>
    </source>
</evidence>
<dbReference type="PROSITE" id="PS00166">
    <property type="entry name" value="ENOYL_COA_HYDRATASE"/>
    <property type="match status" value="1"/>
</dbReference>
<dbReference type="Proteomes" id="UP000592181">
    <property type="component" value="Unassembled WGS sequence"/>
</dbReference>
<dbReference type="EMBL" id="JACBZX010000001">
    <property type="protein sequence ID" value="NYG36214.1"/>
    <property type="molecule type" value="Genomic_DNA"/>
</dbReference>
<keyword evidence="3" id="KW-0413">Isomerase</keyword>
<sequence>MTDTVHAQADGRDEVLLETVDGVATITLNRPTRKNAMTVASWSLLGERVAQVRADPDVRAVVLTGAGGEFCAGADLGGAADGRHPLDRMGRFTDIALDLYEMPKPVVAKVDGVAVGAGCNLAIGADLVVATPRSRFSEIFVRRGLSLDFGGSWLLPRVVGMQQAKRLALLGEIIDAAEAERIGMVTWVSPEDEIDAVVTDLARRLADGPPVAMGLNKQMLHEAGTQTLAEALANEARSQVINFGTDAPAAKQAFLDKTDPVFEGRWQL</sequence>
<dbReference type="InterPro" id="IPR001753">
    <property type="entry name" value="Enoyl-CoA_hydra/iso"/>
</dbReference>
<dbReference type="SUPFAM" id="SSF52096">
    <property type="entry name" value="ClpP/crotonase"/>
    <property type="match status" value="1"/>
</dbReference>
<name>A0A852X7G8_9MICO</name>
<dbReference type="Gene3D" id="1.10.12.10">
    <property type="entry name" value="Lyase 2-enoyl-coa Hydratase, Chain A, domain 2"/>
    <property type="match status" value="1"/>
</dbReference>
<dbReference type="CDD" id="cd06558">
    <property type="entry name" value="crotonase-like"/>
    <property type="match status" value="1"/>
</dbReference>
<dbReference type="PANTHER" id="PTHR43459">
    <property type="entry name" value="ENOYL-COA HYDRATASE"/>
    <property type="match status" value="1"/>
</dbReference>
<dbReference type="InterPro" id="IPR029045">
    <property type="entry name" value="ClpP/crotonase-like_dom_sf"/>
</dbReference>
<dbReference type="Gene3D" id="3.90.226.10">
    <property type="entry name" value="2-enoyl-CoA Hydratase, Chain A, domain 1"/>
    <property type="match status" value="1"/>
</dbReference>
<dbReference type="InterPro" id="IPR018376">
    <property type="entry name" value="Enoyl-CoA_hyd/isom_CS"/>
</dbReference>